<name>A0AAJ1N3U1_PROST</name>
<gene>
    <name evidence="2" type="ORF">PZS58_14205</name>
</gene>
<dbReference type="EMBL" id="JAREJI010000009">
    <property type="protein sequence ID" value="MDE8770652.1"/>
    <property type="molecule type" value="Genomic_DNA"/>
</dbReference>
<dbReference type="RefSeq" id="WP_088499130.1">
    <property type="nucleotide sequence ID" value="NZ_CP181870.1"/>
</dbReference>
<evidence type="ECO:0000313" key="2">
    <source>
        <dbReference type="EMBL" id="MDE8770652.1"/>
    </source>
</evidence>
<feature type="chain" id="PRO_5042467694" evidence="1">
    <location>
        <begin position="23"/>
        <end position="212"/>
    </location>
</feature>
<comment type="caution">
    <text evidence="2">The sequence shown here is derived from an EMBL/GenBank/DDBJ whole genome shotgun (WGS) entry which is preliminary data.</text>
</comment>
<reference evidence="2 3" key="1">
    <citation type="submission" date="2023-03" db="EMBL/GenBank/DDBJ databases">
        <title>WGS of NDM-producing Providencia thailandensis from Ukrainian patients.</title>
        <authorList>
            <person name="Zabicka D."/>
            <person name="Izdebski R."/>
            <person name="Urbanowicz P."/>
            <person name="Biedrzycka M."/>
            <person name="Guzek A."/>
            <person name="Gniadkowski M."/>
        </authorList>
    </citation>
    <scope>NUCLEOTIDE SEQUENCE [LARGE SCALE GENOMIC DNA]</scope>
    <source>
        <strain evidence="2 3">8015-22</strain>
    </source>
</reference>
<accession>A0AAJ1N3U1</accession>
<dbReference type="Proteomes" id="UP001163056">
    <property type="component" value="Unassembled WGS sequence"/>
</dbReference>
<proteinExistence type="predicted"/>
<organism evidence="2 3">
    <name type="scientific">Providencia stuartii</name>
    <dbReference type="NCBI Taxonomy" id="588"/>
    <lineage>
        <taxon>Bacteria</taxon>
        <taxon>Pseudomonadati</taxon>
        <taxon>Pseudomonadota</taxon>
        <taxon>Gammaproteobacteria</taxon>
        <taxon>Enterobacterales</taxon>
        <taxon>Morganellaceae</taxon>
        <taxon>Providencia</taxon>
    </lineage>
</organism>
<evidence type="ECO:0000313" key="3">
    <source>
        <dbReference type="Proteomes" id="UP001163056"/>
    </source>
</evidence>
<feature type="signal peptide" evidence="1">
    <location>
        <begin position="1"/>
        <end position="22"/>
    </location>
</feature>
<sequence>MMKNTITCLGLLPLLVAGLSYADTNANLKVSGEIKPPTCFINNQNEVDIVYNYTISPEMLNRSEKTPLDKQKKRIEIVCDATTYLSFEAKDNRIDSVSSEQGHILFGLGTYGTDNKENIGAYTITMLNATVKANSEEADKNVLISTGNTVKSEISVEQSKKIAWAETSTKLAPGKIFAADFEVYAVLNIIRTDDIEDISLDGSATLSFGFGI</sequence>
<keyword evidence="1" id="KW-0732">Signal</keyword>
<evidence type="ECO:0000256" key="1">
    <source>
        <dbReference type="SAM" id="SignalP"/>
    </source>
</evidence>
<dbReference type="AlphaFoldDB" id="A0AAJ1N3U1"/>
<protein>
    <submittedName>
        <fullName evidence="2">Fimbrial protein</fullName>
    </submittedName>
</protein>